<comment type="similarity">
    <text evidence="1">Belongs to the LysR transcriptional regulatory family.</text>
</comment>
<dbReference type="SUPFAM" id="SSF46785">
    <property type="entry name" value="Winged helix' DNA-binding domain"/>
    <property type="match status" value="1"/>
</dbReference>
<organism evidence="6 7">
    <name type="scientific">Cupriavidus taiwanensis</name>
    <dbReference type="NCBI Taxonomy" id="164546"/>
    <lineage>
        <taxon>Bacteria</taxon>
        <taxon>Pseudomonadati</taxon>
        <taxon>Pseudomonadota</taxon>
        <taxon>Betaproteobacteria</taxon>
        <taxon>Burkholderiales</taxon>
        <taxon>Burkholderiaceae</taxon>
        <taxon>Cupriavidus</taxon>
    </lineage>
</organism>
<dbReference type="CDD" id="cd08422">
    <property type="entry name" value="PBP2_CrgA_like"/>
    <property type="match status" value="1"/>
</dbReference>
<proteinExistence type="inferred from homology"/>
<dbReference type="Proteomes" id="UP000256780">
    <property type="component" value="Chromosome CBM2587_b"/>
</dbReference>
<dbReference type="Gene3D" id="3.40.190.290">
    <property type="match status" value="1"/>
</dbReference>
<dbReference type="InterPro" id="IPR036390">
    <property type="entry name" value="WH_DNA-bd_sf"/>
</dbReference>
<evidence type="ECO:0000256" key="4">
    <source>
        <dbReference type="ARBA" id="ARBA00023163"/>
    </source>
</evidence>
<dbReference type="GO" id="GO:0003700">
    <property type="term" value="F:DNA-binding transcription factor activity"/>
    <property type="evidence" value="ECO:0007669"/>
    <property type="project" value="InterPro"/>
</dbReference>
<protein>
    <submittedName>
        <fullName evidence="6">Transcriptional regulator LysR family</fullName>
    </submittedName>
</protein>
<dbReference type="EMBL" id="OFSQ01000038">
    <property type="protein sequence ID" value="SOY67659.1"/>
    <property type="molecule type" value="Genomic_DNA"/>
</dbReference>
<gene>
    <name evidence="6" type="ORF">CBM2587_B90109</name>
</gene>
<evidence type="ECO:0000313" key="6">
    <source>
        <dbReference type="EMBL" id="SOY67659.1"/>
    </source>
</evidence>
<dbReference type="PANTHER" id="PTHR30537:SF5">
    <property type="entry name" value="HTH-TYPE TRANSCRIPTIONAL ACTIVATOR TTDR-RELATED"/>
    <property type="match status" value="1"/>
</dbReference>
<dbReference type="InterPro" id="IPR005119">
    <property type="entry name" value="LysR_subst-bd"/>
</dbReference>
<dbReference type="GO" id="GO:0003677">
    <property type="term" value="F:DNA binding"/>
    <property type="evidence" value="ECO:0007669"/>
    <property type="project" value="UniProtKB-KW"/>
</dbReference>
<dbReference type="SUPFAM" id="SSF53850">
    <property type="entry name" value="Periplasmic binding protein-like II"/>
    <property type="match status" value="1"/>
</dbReference>
<keyword evidence="3" id="KW-0238">DNA-binding</keyword>
<dbReference type="InterPro" id="IPR036388">
    <property type="entry name" value="WH-like_DNA-bd_sf"/>
</dbReference>
<keyword evidence="2" id="KW-0805">Transcription regulation</keyword>
<dbReference type="PROSITE" id="PS50931">
    <property type="entry name" value="HTH_LYSR"/>
    <property type="match status" value="1"/>
</dbReference>
<dbReference type="FunFam" id="1.10.10.10:FF:000001">
    <property type="entry name" value="LysR family transcriptional regulator"/>
    <property type="match status" value="1"/>
</dbReference>
<reference evidence="6 7" key="1">
    <citation type="submission" date="2018-01" db="EMBL/GenBank/DDBJ databases">
        <authorList>
            <person name="Clerissi C."/>
        </authorList>
    </citation>
    <scope>NUCLEOTIDE SEQUENCE [LARGE SCALE GENOMIC DNA]</scope>
    <source>
        <strain evidence="6">Cupriavidus sp. LMG 19464</strain>
    </source>
</reference>
<dbReference type="Pfam" id="PF03466">
    <property type="entry name" value="LysR_substrate"/>
    <property type="match status" value="1"/>
</dbReference>
<feature type="domain" description="HTH lysR-type" evidence="5">
    <location>
        <begin position="24"/>
        <end position="76"/>
    </location>
</feature>
<evidence type="ECO:0000256" key="3">
    <source>
        <dbReference type="ARBA" id="ARBA00023125"/>
    </source>
</evidence>
<dbReference type="InterPro" id="IPR058163">
    <property type="entry name" value="LysR-type_TF_proteobact-type"/>
</dbReference>
<evidence type="ECO:0000256" key="1">
    <source>
        <dbReference type="ARBA" id="ARBA00009437"/>
    </source>
</evidence>
<keyword evidence="4" id="KW-0804">Transcription</keyword>
<evidence type="ECO:0000259" key="5">
    <source>
        <dbReference type="PROSITE" id="PS50931"/>
    </source>
</evidence>
<sequence>MVALPRVNLDPFAPGFAMDRFLSIEAFVRVADTLSFAEAARQLGVTNSVVSHRVQQLEKYINAPLFHRSTRHVRLSEVGETYYRQCADVVANLADLTDQMRDLRATPAGRLRIQVLPGFAIRHFADILAGFSRQYPDIELDIVVNDRVVDPIEEGFDVAFQIFAPQNDSLIARRLFTLRRIFCVAPEFIERWGKPERPADLVCSKVALYSAYPTRNRWTFTRDAESVEIDLAPRMRTNSVHLLRDYAVSGAAVVCLPTLVASDDLLAGRLVPVLHDYALSSFEFAAVYPATQRQALKVRVLVDYLAESLQGEPPWDVPLMEKGWLR</sequence>
<evidence type="ECO:0000256" key="2">
    <source>
        <dbReference type="ARBA" id="ARBA00023015"/>
    </source>
</evidence>
<accession>A0A975XE41</accession>
<evidence type="ECO:0000313" key="7">
    <source>
        <dbReference type="Proteomes" id="UP000256780"/>
    </source>
</evidence>
<dbReference type="Pfam" id="PF00126">
    <property type="entry name" value="HTH_1"/>
    <property type="match status" value="1"/>
</dbReference>
<name>A0A975XE41_9BURK</name>
<dbReference type="InterPro" id="IPR000847">
    <property type="entry name" value="LysR_HTH_N"/>
</dbReference>
<comment type="caution">
    <text evidence="6">The sequence shown here is derived from an EMBL/GenBank/DDBJ whole genome shotgun (WGS) entry which is preliminary data.</text>
</comment>
<dbReference type="Gene3D" id="1.10.10.10">
    <property type="entry name" value="Winged helix-like DNA-binding domain superfamily/Winged helix DNA-binding domain"/>
    <property type="match status" value="1"/>
</dbReference>
<dbReference type="PANTHER" id="PTHR30537">
    <property type="entry name" value="HTH-TYPE TRANSCRIPTIONAL REGULATOR"/>
    <property type="match status" value="1"/>
</dbReference>
<dbReference type="AlphaFoldDB" id="A0A975XE41"/>